<comment type="subcellular location">
    <subcellularLocation>
        <location evidence="1">Membrane</location>
        <topology evidence="1">Single-pass membrane protein</topology>
    </subcellularLocation>
</comment>
<dbReference type="InterPro" id="IPR058624">
    <property type="entry name" value="MdtA-like_HH"/>
</dbReference>
<dbReference type="Pfam" id="PF25917">
    <property type="entry name" value="BSH_RND"/>
    <property type="match status" value="1"/>
</dbReference>
<dbReference type="InterPro" id="IPR050393">
    <property type="entry name" value="MFP_Efflux_Pump"/>
</dbReference>
<dbReference type="InterPro" id="IPR058625">
    <property type="entry name" value="MdtA-like_BSH"/>
</dbReference>
<dbReference type="PANTHER" id="PTHR30367:SF1">
    <property type="entry name" value="MULTIDRUG RESISTANCE PROTEIN MDTN"/>
    <property type="match status" value="1"/>
</dbReference>
<dbReference type="PANTHER" id="PTHR30367">
    <property type="entry name" value="P-HYDROXYBENZOIC ACID EFFLUX PUMP SUBUNIT AAEA-RELATED"/>
    <property type="match status" value="1"/>
</dbReference>
<evidence type="ECO:0000256" key="3">
    <source>
        <dbReference type="ARBA" id="ARBA00022692"/>
    </source>
</evidence>
<evidence type="ECO:0000313" key="11">
    <source>
        <dbReference type="EMBL" id="TVO37929.1"/>
    </source>
</evidence>
<reference evidence="11 12" key="1">
    <citation type="submission" date="2019-07" db="EMBL/GenBank/DDBJ databases">
        <title>The draft genome sequence of Vibrio algivorus M1486.</title>
        <authorList>
            <person name="Meng X."/>
        </authorList>
    </citation>
    <scope>NUCLEOTIDE SEQUENCE [LARGE SCALE GENOMIC DNA]</scope>
    <source>
        <strain evidence="11 12">M1486</strain>
    </source>
</reference>
<dbReference type="OrthoDB" id="9811754at2"/>
<dbReference type="Proteomes" id="UP000319828">
    <property type="component" value="Unassembled WGS sequence"/>
</dbReference>
<feature type="domain" description="Multidrug resistance protein MdtA-like barrel-sandwich hybrid" evidence="9">
    <location>
        <begin position="44"/>
        <end position="176"/>
    </location>
</feature>
<organism evidence="11 12">
    <name type="scientific">Vibrio algivorus</name>
    <dbReference type="NCBI Taxonomy" id="1667024"/>
    <lineage>
        <taxon>Bacteria</taxon>
        <taxon>Pseudomonadati</taxon>
        <taxon>Pseudomonadota</taxon>
        <taxon>Gammaproteobacteria</taxon>
        <taxon>Vibrionales</taxon>
        <taxon>Vibrionaceae</taxon>
        <taxon>Vibrio</taxon>
    </lineage>
</organism>
<sequence length="285" mass="31941">MKFKTLRYFSTVAVFTVALCAAWWMWNYYMQSPWTRDGKIRADVVDIASSVNGTVASLHVEDNQFVKKGDLLMTIDPEPFLIEIDEAKAALETAQANAENAQREYTRRRNMKESTISKEELESAQSNAKATAAQYKSAQAALAKAEWKLRETKVYAPVDGYISHLKVREGRYAILGIPLIGLIDANSFYVQGYFEETKLKHIQEGSQADITLFSSNQKLTGEVESIGRGIVDQSEATSSELLANIKPNVPWVQLAQRVPVRIKLTELPEDLRLIAGTTCSISIHY</sequence>
<name>A0A557PB97_9VIBR</name>
<comment type="caution">
    <text evidence="11">The sequence shown here is derived from an EMBL/GenBank/DDBJ whole genome shotgun (WGS) entry which is preliminary data.</text>
</comment>
<dbReference type="Pfam" id="PF25876">
    <property type="entry name" value="HH_MFP_RND"/>
    <property type="match status" value="1"/>
</dbReference>
<accession>A0A557PB97</accession>
<dbReference type="InterPro" id="IPR058634">
    <property type="entry name" value="AaeA-lik-b-barrel"/>
</dbReference>
<dbReference type="GO" id="GO:0022857">
    <property type="term" value="F:transmembrane transporter activity"/>
    <property type="evidence" value="ECO:0007669"/>
    <property type="project" value="InterPro"/>
</dbReference>
<feature type="coiled-coil region" evidence="6">
    <location>
        <begin position="84"/>
        <end position="141"/>
    </location>
</feature>
<evidence type="ECO:0000259" key="8">
    <source>
        <dbReference type="Pfam" id="PF25876"/>
    </source>
</evidence>
<dbReference type="RefSeq" id="WP_144387712.1">
    <property type="nucleotide sequence ID" value="NZ_CANNCB010000013.1"/>
</dbReference>
<evidence type="ECO:0000259" key="10">
    <source>
        <dbReference type="Pfam" id="PF25963"/>
    </source>
</evidence>
<feature type="domain" description="p-hydroxybenzoic acid efflux pump subunit AaeA-like beta-barrel" evidence="10">
    <location>
        <begin position="187"/>
        <end position="284"/>
    </location>
</feature>
<dbReference type="InterPro" id="IPR006143">
    <property type="entry name" value="RND_pump_MFP"/>
</dbReference>
<evidence type="ECO:0000256" key="6">
    <source>
        <dbReference type="SAM" id="Coils"/>
    </source>
</evidence>
<dbReference type="Gene3D" id="2.40.50.100">
    <property type="match status" value="1"/>
</dbReference>
<comment type="similarity">
    <text evidence="2">Belongs to the membrane fusion protein (MFP) (TC 8.A.1) family.</text>
</comment>
<gene>
    <name evidence="11" type="ORF">FOF44_05465</name>
</gene>
<evidence type="ECO:0000256" key="7">
    <source>
        <dbReference type="SAM" id="Phobius"/>
    </source>
</evidence>
<dbReference type="Pfam" id="PF25963">
    <property type="entry name" value="Beta-barrel_AAEA"/>
    <property type="match status" value="1"/>
</dbReference>
<dbReference type="Gene3D" id="2.40.30.170">
    <property type="match status" value="1"/>
</dbReference>
<proteinExistence type="inferred from homology"/>
<evidence type="ECO:0000256" key="4">
    <source>
        <dbReference type="ARBA" id="ARBA00022989"/>
    </source>
</evidence>
<dbReference type="Gene3D" id="1.10.287.470">
    <property type="entry name" value="Helix hairpin bin"/>
    <property type="match status" value="1"/>
</dbReference>
<evidence type="ECO:0000256" key="5">
    <source>
        <dbReference type="ARBA" id="ARBA00023136"/>
    </source>
</evidence>
<evidence type="ECO:0000256" key="1">
    <source>
        <dbReference type="ARBA" id="ARBA00004167"/>
    </source>
</evidence>
<evidence type="ECO:0000259" key="9">
    <source>
        <dbReference type="Pfam" id="PF25917"/>
    </source>
</evidence>
<dbReference type="GO" id="GO:0016020">
    <property type="term" value="C:membrane"/>
    <property type="evidence" value="ECO:0007669"/>
    <property type="project" value="InterPro"/>
</dbReference>
<keyword evidence="6" id="KW-0175">Coiled coil</keyword>
<dbReference type="SUPFAM" id="SSF111369">
    <property type="entry name" value="HlyD-like secretion proteins"/>
    <property type="match status" value="1"/>
</dbReference>
<keyword evidence="3 7" id="KW-0812">Transmembrane</keyword>
<evidence type="ECO:0000256" key="2">
    <source>
        <dbReference type="ARBA" id="ARBA00009477"/>
    </source>
</evidence>
<keyword evidence="4 7" id="KW-1133">Transmembrane helix</keyword>
<feature type="domain" description="Multidrug resistance protein MdtA-like alpha-helical hairpin" evidence="8">
    <location>
        <begin position="84"/>
        <end position="150"/>
    </location>
</feature>
<dbReference type="EMBL" id="VMKJ01000007">
    <property type="protein sequence ID" value="TVO37929.1"/>
    <property type="molecule type" value="Genomic_DNA"/>
</dbReference>
<keyword evidence="5 7" id="KW-0472">Membrane</keyword>
<protein>
    <submittedName>
        <fullName evidence="11">HlyD family secretion protein</fullName>
    </submittedName>
</protein>
<evidence type="ECO:0000313" key="12">
    <source>
        <dbReference type="Proteomes" id="UP000319828"/>
    </source>
</evidence>
<dbReference type="AlphaFoldDB" id="A0A557PB97"/>
<feature type="transmembrane region" description="Helical" evidence="7">
    <location>
        <begin position="6"/>
        <end position="26"/>
    </location>
</feature>
<dbReference type="NCBIfam" id="TIGR01730">
    <property type="entry name" value="RND_mfp"/>
    <property type="match status" value="1"/>
</dbReference>